<keyword evidence="10" id="KW-0175">Coiled coil</keyword>
<evidence type="ECO:0000256" key="3">
    <source>
        <dbReference type="ARBA" id="ARBA00021315"/>
    </source>
</evidence>
<evidence type="ECO:0000256" key="8">
    <source>
        <dbReference type="ARBA" id="ARBA00033408"/>
    </source>
</evidence>
<dbReference type="GO" id="GO:0005524">
    <property type="term" value="F:ATP binding"/>
    <property type="evidence" value="ECO:0007669"/>
    <property type="project" value="UniProtKB-KW"/>
</dbReference>
<dbReference type="PANTHER" id="PTHR11059:SF0">
    <property type="entry name" value="DNA REPAIR PROTEIN RECN"/>
    <property type="match status" value="1"/>
</dbReference>
<name>A0A2N9LUH6_9BACT</name>
<dbReference type="InterPro" id="IPR027417">
    <property type="entry name" value="P-loop_NTPase"/>
</dbReference>
<organism evidence="13 14">
    <name type="scientific">Candidatus Sulfuritelmatomonas gaucii</name>
    <dbReference type="NCBI Taxonomy" id="2043161"/>
    <lineage>
        <taxon>Bacteria</taxon>
        <taxon>Pseudomonadati</taxon>
        <taxon>Acidobacteriota</taxon>
        <taxon>Terriglobia</taxon>
        <taxon>Terriglobales</taxon>
        <taxon>Acidobacteriaceae</taxon>
        <taxon>Candidatus Sulfuritelmatomonas</taxon>
    </lineage>
</organism>
<evidence type="ECO:0000256" key="10">
    <source>
        <dbReference type="SAM" id="Coils"/>
    </source>
</evidence>
<evidence type="ECO:0000256" key="2">
    <source>
        <dbReference type="ARBA" id="ARBA00009441"/>
    </source>
</evidence>
<feature type="compositionally biased region" description="Basic and acidic residues" evidence="11">
    <location>
        <begin position="417"/>
        <end position="429"/>
    </location>
</feature>
<keyword evidence="5 9" id="KW-0227">DNA damage</keyword>
<dbReference type="Gene3D" id="3.40.50.300">
    <property type="entry name" value="P-loop containing nucleotide triphosphate hydrolases"/>
    <property type="match status" value="2"/>
</dbReference>
<accession>A0A2N9LUH6</accession>
<comment type="function">
    <text evidence="1 9">May be involved in recombinational repair of damaged DNA.</text>
</comment>
<dbReference type="AlphaFoldDB" id="A0A2N9LUH6"/>
<feature type="region of interest" description="Disordered" evidence="11">
    <location>
        <begin position="397"/>
        <end position="443"/>
    </location>
</feature>
<dbReference type="Proteomes" id="UP000239735">
    <property type="component" value="Unassembled WGS sequence"/>
</dbReference>
<feature type="coiled-coil region" evidence="10">
    <location>
        <begin position="329"/>
        <end position="377"/>
    </location>
</feature>
<protein>
    <recommendedName>
        <fullName evidence="3 9">DNA repair protein RecN</fullName>
    </recommendedName>
    <alternativeName>
        <fullName evidence="8 9">Recombination protein N</fullName>
    </alternativeName>
</protein>
<keyword evidence="4" id="KW-0547">Nucleotide-binding</keyword>
<comment type="similarity">
    <text evidence="2 9">Belongs to the RecN family.</text>
</comment>
<dbReference type="GO" id="GO:0009432">
    <property type="term" value="P:SOS response"/>
    <property type="evidence" value="ECO:0007669"/>
    <property type="project" value="TreeGrafter"/>
</dbReference>
<evidence type="ECO:0000256" key="5">
    <source>
        <dbReference type="ARBA" id="ARBA00022763"/>
    </source>
</evidence>
<evidence type="ECO:0000256" key="6">
    <source>
        <dbReference type="ARBA" id="ARBA00022840"/>
    </source>
</evidence>
<evidence type="ECO:0000256" key="7">
    <source>
        <dbReference type="ARBA" id="ARBA00023204"/>
    </source>
</evidence>
<dbReference type="Pfam" id="PF02463">
    <property type="entry name" value="SMC_N"/>
    <property type="match status" value="1"/>
</dbReference>
<dbReference type="GO" id="GO:0043590">
    <property type="term" value="C:bacterial nucleoid"/>
    <property type="evidence" value="ECO:0007669"/>
    <property type="project" value="TreeGrafter"/>
</dbReference>
<dbReference type="PANTHER" id="PTHR11059">
    <property type="entry name" value="DNA REPAIR PROTEIN RECN"/>
    <property type="match status" value="1"/>
</dbReference>
<keyword evidence="6" id="KW-0067">ATP-binding</keyword>
<sequence>MLVELRAENYAVIDHAIASFGPGLNLLTGETGAGKSILVDALALLMGGKSSSDLVRHGAEKAVVSCVFESTPGAESVLEQNGIDAEGSDIILRREILSTGKGRVFVNNQPATVVVLKQLAPELALVHAQSESLSSFDSSQQRILLDRFAGISTDAVAEAHARWRAAQDKLTDLLQGEQDRLRMVDLWTYQRKEIEQARLEPGEDETLETEKRVLANAEKLYAAALSAFDQLYEGGSSAEAALRAAIRNVEELSRYDARFTESVQQLASARAIVADIGAALRDYAERVSASPERLAEIEDRLALLDRLKRKYGKTVAEVIAFGEEVARKLAEVEDRDDILKALRADLEQAAAAYRKAASALTAERQAAAQKLAKLAEAQINSLAMKSRFHVAVTPVESTEAGAKSESAGKGSLVSGHDFSRAEKGTKEDGALAPAAESNSETAHWTEHGWDQVEYRIATNPGEPIKPLIEVASGGELSRVLLALKVAVEESSSKNRKKTTPRTLVFDEIDIGIGGRAADAVGQKLKALGRAQQVLCVTHLPQIAAFADQHLAVEKREDHGRTQTRIRVLDDRARTHEVARMLSGAEVTDTGLQHAAQMIAASR</sequence>
<evidence type="ECO:0000256" key="4">
    <source>
        <dbReference type="ARBA" id="ARBA00022741"/>
    </source>
</evidence>
<dbReference type="EMBL" id="OKRB01000115">
    <property type="protein sequence ID" value="SPE26888.1"/>
    <property type="molecule type" value="Genomic_DNA"/>
</dbReference>
<reference evidence="14" key="1">
    <citation type="submission" date="2018-02" db="EMBL/GenBank/DDBJ databases">
        <authorList>
            <person name="Hausmann B."/>
        </authorList>
    </citation>
    <scope>NUCLEOTIDE SEQUENCE [LARGE SCALE GENOMIC DNA]</scope>
    <source>
        <strain evidence="14">Peat soil MAG SbA5</strain>
    </source>
</reference>
<dbReference type="GO" id="GO:0006310">
    <property type="term" value="P:DNA recombination"/>
    <property type="evidence" value="ECO:0007669"/>
    <property type="project" value="InterPro"/>
</dbReference>
<dbReference type="InterPro" id="IPR003395">
    <property type="entry name" value="RecF/RecN/SMC_N"/>
</dbReference>
<evidence type="ECO:0000259" key="12">
    <source>
        <dbReference type="Pfam" id="PF02463"/>
    </source>
</evidence>
<proteinExistence type="inferred from homology"/>
<evidence type="ECO:0000256" key="9">
    <source>
        <dbReference type="PIRNR" id="PIRNR003128"/>
    </source>
</evidence>
<dbReference type="InterPro" id="IPR004604">
    <property type="entry name" value="DNA_recomb/repair_RecN"/>
</dbReference>
<dbReference type="CDD" id="cd03241">
    <property type="entry name" value="ABC_RecN"/>
    <property type="match status" value="1"/>
</dbReference>
<dbReference type="NCBIfam" id="TIGR00634">
    <property type="entry name" value="recN"/>
    <property type="match status" value="1"/>
</dbReference>
<dbReference type="OrthoDB" id="9806954at2"/>
<dbReference type="GO" id="GO:0006281">
    <property type="term" value="P:DNA repair"/>
    <property type="evidence" value="ECO:0007669"/>
    <property type="project" value="UniProtKB-KW"/>
</dbReference>
<evidence type="ECO:0000256" key="1">
    <source>
        <dbReference type="ARBA" id="ARBA00003618"/>
    </source>
</evidence>
<dbReference type="Gene3D" id="6.10.140.1080">
    <property type="match status" value="2"/>
</dbReference>
<feature type="domain" description="RecF/RecN/SMC N-terminal" evidence="12">
    <location>
        <begin position="4"/>
        <end position="557"/>
    </location>
</feature>
<evidence type="ECO:0000313" key="14">
    <source>
        <dbReference type="Proteomes" id="UP000239735"/>
    </source>
</evidence>
<keyword evidence="7 9" id="KW-0234">DNA repair</keyword>
<dbReference type="SUPFAM" id="SSF52540">
    <property type="entry name" value="P-loop containing nucleoside triphosphate hydrolases"/>
    <property type="match status" value="1"/>
</dbReference>
<gene>
    <name evidence="13" type="primary">recN</name>
    <name evidence="13" type="ORF">SBA5_560054</name>
</gene>
<evidence type="ECO:0000256" key="11">
    <source>
        <dbReference type="SAM" id="MobiDB-lite"/>
    </source>
</evidence>
<evidence type="ECO:0000313" key="13">
    <source>
        <dbReference type="EMBL" id="SPE26888.1"/>
    </source>
</evidence>
<dbReference type="PIRSF" id="PIRSF003128">
    <property type="entry name" value="RecN"/>
    <property type="match status" value="1"/>
</dbReference>